<comment type="function">
    <text evidence="7">Catalyzes the ATP-dependent phosphorylation of L-homoserine to L-homoserine phosphate.</text>
</comment>
<dbReference type="PANTHER" id="PTHR20861">
    <property type="entry name" value="HOMOSERINE/4-DIPHOSPHOCYTIDYL-2-C-METHYL-D-ERYTHRITOL KINASE"/>
    <property type="match status" value="1"/>
</dbReference>
<dbReference type="InterPro" id="IPR006204">
    <property type="entry name" value="GHMP_kinase_N_dom"/>
</dbReference>
<comment type="similarity">
    <text evidence="7">Belongs to the GHMP kinase family. Homoserine kinase subfamily.</text>
</comment>
<protein>
    <recommendedName>
        <fullName evidence="7 8">Homoserine kinase</fullName>
        <shortName evidence="7">HK</shortName>
        <shortName evidence="7">HSK</shortName>
        <ecNumber evidence="7 8">2.7.1.39</ecNumber>
    </recommendedName>
</protein>
<evidence type="ECO:0000256" key="6">
    <source>
        <dbReference type="ARBA" id="ARBA00022840"/>
    </source>
</evidence>
<dbReference type="GO" id="GO:0005524">
    <property type="term" value="F:ATP binding"/>
    <property type="evidence" value="ECO:0007669"/>
    <property type="project" value="UniProtKB-UniRule"/>
</dbReference>
<evidence type="ECO:0000256" key="8">
    <source>
        <dbReference type="NCBIfam" id="TIGR00191"/>
    </source>
</evidence>
<dbReference type="InterPro" id="IPR000870">
    <property type="entry name" value="Homoserine_kinase"/>
</dbReference>
<dbReference type="InterPro" id="IPR020568">
    <property type="entry name" value="Ribosomal_Su5_D2-typ_SF"/>
</dbReference>
<organism evidence="11 12">
    <name type="scientific">Aquella oligotrophica</name>
    <dbReference type="NCBI Taxonomy" id="2067065"/>
    <lineage>
        <taxon>Bacteria</taxon>
        <taxon>Pseudomonadati</taxon>
        <taxon>Pseudomonadota</taxon>
        <taxon>Betaproteobacteria</taxon>
        <taxon>Neisseriales</taxon>
        <taxon>Neisseriaceae</taxon>
        <taxon>Aquella</taxon>
    </lineage>
</organism>
<dbReference type="EMBL" id="CP024847">
    <property type="protein sequence ID" value="AUR52876.1"/>
    <property type="molecule type" value="Genomic_DNA"/>
</dbReference>
<feature type="domain" description="GHMP kinase N-terminal" evidence="9">
    <location>
        <begin position="71"/>
        <end position="157"/>
    </location>
</feature>
<keyword evidence="4 7" id="KW-0547">Nucleotide-binding</keyword>
<dbReference type="PRINTS" id="PR00958">
    <property type="entry name" value="HOMSERKINASE"/>
</dbReference>
<sequence length="318" mass="33970">MSNVKLKEGVNKLTAFAPATSANLGVGFDILGLALDAVGDKVTLTKRDDGQIIIEKINSVTGLPLEPNKNTASYALQKMCEELDISCGFSMQIDKGIAMGSGMGGSAASAVAAVVALNGFLSNPVSREKLVEYALYGEEIASGGRHADNVAPCVFGGITLIRSLAPMEVINLPYPELYCVIIHPHLQVETKSARGILKPEIPLKKYVEQSAQLGAAICAFYQKDIELLRRSMQDLIIEPQRANLVTGYYQVKEAALKSGAITATFSGSGPSMLAFCDSKANAEKVTLAMLAMFNKHGIEADQWISPINPDGAYIIEDK</sequence>
<accession>A0A2I7N8U6</accession>
<dbReference type="Gene3D" id="3.30.230.10">
    <property type="match status" value="1"/>
</dbReference>
<dbReference type="Gene3D" id="3.30.70.890">
    <property type="entry name" value="GHMP kinase, C-terminal domain"/>
    <property type="match status" value="1"/>
</dbReference>
<keyword evidence="3 7" id="KW-0791">Threonine biosynthesis</keyword>
<evidence type="ECO:0000313" key="12">
    <source>
        <dbReference type="Proteomes" id="UP000236655"/>
    </source>
</evidence>
<name>A0A2I7N8U6_9NEIS</name>
<evidence type="ECO:0000256" key="5">
    <source>
        <dbReference type="ARBA" id="ARBA00022777"/>
    </source>
</evidence>
<dbReference type="AlphaFoldDB" id="A0A2I7N8U6"/>
<keyword evidence="6 7" id="KW-0067">ATP-binding</keyword>
<dbReference type="OrthoDB" id="9769912at2"/>
<dbReference type="NCBIfam" id="NF002288">
    <property type="entry name" value="PRK01212.1-4"/>
    <property type="match status" value="1"/>
</dbReference>
<dbReference type="Proteomes" id="UP000236655">
    <property type="component" value="Chromosome"/>
</dbReference>
<dbReference type="Pfam" id="PF00288">
    <property type="entry name" value="GHMP_kinases_N"/>
    <property type="match status" value="1"/>
</dbReference>
<dbReference type="GO" id="GO:0004413">
    <property type="term" value="F:homoserine kinase activity"/>
    <property type="evidence" value="ECO:0007669"/>
    <property type="project" value="UniProtKB-UniRule"/>
</dbReference>
<dbReference type="NCBIfam" id="TIGR00191">
    <property type="entry name" value="thrB"/>
    <property type="match status" value="1"/>
</dbReference>
<evidence type="ECO:0000256" key="1">
    <source>
        <dbReference type="ARBA" id="ARBA00022605"/>
    </source>
</evidence>
<keyword evidence="12" id="KW-1185">Reference proteome</keyword>
<dbReference type="PIRSF" id="PIRSF000676">
    <property type="entry name" value="Homoser_kin"/>
    <property type="match status" value="1"/>
</dbReference>
<proteinExistence type="inferred from homology"/>
<dbReference type="GO" id="GO:0005737">
    <property type="term" value="C:cytoplasm"/>
    <property type="evidence" value="ECO:0007669"/>
    <property type="project" value="UniProtKB-SubCell"/>
</dbReference>
<dbReference type="PANTHER" id="PTHR20861:SF1">
    <property type="entry name" value="HOMOSERINE KINASE"/>
    <property type="match status" value="1"/>
</dbReference>
<evidence type="ECO:0000256" key="3">
    <source>
        <dbReference type="ARBA" id="ARBA00022697"/>
    </source>
</evidence>
<dbReference type="RefSeq" id="WP_102952163.1">
    <property type="nucleotide sequence ID" value="NZ_CP024847.1"/>
</dbReference>
<dbReference type="SUPFAM" id="SSF55060">
    <property type="entry name" value="GHMP Kinase, C-terminal domain"/>
    <property type="match status" value="1"/>
</dbReference>
<dbReference type="SUPFAM" id="SSF54211">
    <property type="entry name" value="Ribosomal protein S5 domain 2-like"/>
    <property type="match status" value="1"/>
</dbReference>
<dbReference type="InterPro" id="IPR036554">
    <property type="entry name" value="GHMP_kinase_C_sf"/>
</dbReference>
<dbReference type="KEGG" id="nba:CUN60_11420"/>
<dbReference type="InterPro" id="IPR014721">
    <property type="entry name" value="Ribsml_uS5_D2-typ_fold_subgr"/>
</dbReference>
<evidence type="ECO:0000256" key="4">
    <source>
        <dbReference type="ARBA" id="ARBA00022741"/>
    </source>
</evidence>
<dbReference type="InterPro" id="IPR013750">
    <property type="entry name" value="GHMP_kinase_C_dom"/>
</dbReference>
<keyword evidence="7" id="KW-0963">Cytoplasm</keyword>
<dbReference type="GO" id="GO:0009088">
    <property type="term" value="P:threonine biosynthetic process"/>
    <property type="evidence" value="ECO:0007669"/>
    <property type="project" value="UniProtKB-UniRule"/>
</dbReference>
<evidence type="ECO:0000256" key="7">
    <source>
        <dbReference type="HAMAP-Rule" id="MF_00384"/>
    </source>
</evidence>
<evidence type="ECO:0000259" key="10">
    <source>
        <dbReference type="Pfam" id="PF08544"/>
    </source>
</evidence>
<evidence type="ECO:0000313" key="11">
    <source>
        <dbReference type="EMBL" id="AUR52876.1"/>
    </source>
</evidence>
<dbReference type="HAMAP" id="MF_00384">
    <property type="entry name" value="Homoser_kinase"/>
    <property type="match status" value="1"/>
</dbReference>
<reference evidence="12" key="1">
    <citation type="submission" date="2017-11" db="EMBL/GenBank/DDBJ databases">
        <authorList>
            <person name="Chan K.G."/>
            <person name="Lee L.S."/>
        </authorList>
    </citation>
    <scope>NUCLEOTIDE SEQUENCE [LARGE SCALE GENOMIC DNA]</scope>
    <source>
        <strain evidence="12">DSM 100970</strain>
    </source>
</reference>
<gene>
    <name evidence="7" type="primary">thrB</name>
    <name evidence="11" type="ORF">CUN60_11420</name>
</gene>
<feature type="domain" description="GHMP kinase C-terminal" evidence="10">
    <location>
        <begin position="219"/>
        <end position="294"/>
    </location>
</feature>
<comment type="pathway">
    <text evidence="7">Amino-acid biosynthesis; L-threonine biosynthesis; L-threonine from L-aspartate: step 4/5.</text>
</comment>
<keyword evidence="2 7" id="KW-0808">Transferase</keyword>
<dbReference type="EC" id="2.7.1.39" evidence="7 8"/>
<feature type="binding site" evidence="7">
    <location>
        <begin position="98"/>
        <end position="108"/>
    </location>
    <ligand>
        <name>ATP</name>
        <dbReference type="ChEBI" id="CHEBI:30616"/>
    </ligand>
</feature>
<dbReference type="Pfam" id="PF08544">
    <property type="entry name" value="GHMP_kinases_C"/>
    <property type="match status" value="1"/>
</dbReference>
<evidence type="ECO:0000256" key="2">
    <source>
        <dbReference type="ARBA" id="ARBA00022679"/>
    </source>
</evidence>
<keyword evidence="5 7" id="KW-0418">Kinase</keyword>
<keyword evidence="1 7" id="KW-0028">Amino-acid biosynthesis</keyword>
<comment type="catalytic activity">
    <reaction evidence="7">
        <text>L-homoserine + ATP = O-phospho-L-homoserine + ADP + H(+)</text>
        <dbReference type="Rhea" id="RHEA:13985"/>
        <dbReference type="ChEBI" id="CHEBI:15378"/>
        <dbReference type="ChEBI" id="CHEBI:30616"/>
        <dbReference type="ChEBI" id="CHEBI:57476"/>
        <dbReference type="ChEBI" id="CHEBI:57590"/>
        <dbReference type="ChEBI" id="CHEBI:456216"/>
        <dbReference type="EC" id="2.7.1.39"/>
    </reaction>
</comment>
<evidence type="ECO:0000259" key="9">
    <source>
        <dbReference type="Pfam" id="PF00288"/>
    </source>
</evidence>
<dbReference type="UniPathway" id="UPA00050">
    <property type="reaction ID" value="UER00064"/>
</dbReference>
<comment type="subcellular location">
    <subcellularLocation>
        <location evidence="7">Cytoplasm</location>
    </subcellularLocation>
</comment>